<protein>
    <submittedName>
        <fullName evidence="1">Uncharacterized protein</fullName>
    </submittedName>
</protein>
<proteinExistence type="predicted"/>
<dbReference type="EMBL" id="JASBWT010000045">
    <property type="protein sequence ID" value="KAJ9091868.1"/>
    <property type="molecule type" value="Genomic_DNA"/>
</dbReference>
<gene>
    <name evidence="1" type="ORF">QFC21_007066</name>
</gene>
<evidence type="ECO:0000313" key="2">
    <source>
        <dbReference type="Proteomes" id="UP001227268"/>
    </source>
</evidence>
<organism evidence="1 2">
    <name type="scientific">Naganishia friedmannii</name>
    <dbReference type="NCBI Taxonomy" id="89922"/>
    <lineage>
        <taxon>Eukaryota</taxon>
        <taxon>Fungi</taxon>
        <taxon>Dikarya</taxon>
        <taxon>Basidiomycota</taxon>
        <taxon>Agaricomycotina</taxon>
        <taxon>Tremellomycetes</taxon>
        <taxon>Filobasidiales</taxon>
        <taxon>Filobasidiaceae</taxon>
        <taxon>Naganishia</taxon>
    </lineage>
</organism>
<keyword evidence="2" id="KW-1185">Reference proteome</keyword>
<accession>A0ACC2UXS8</accession>
<evidence type="ECO:0000313" key="1">
    <source>
        <dbReference type="EMBL" id="KAJ9091868.1"/>
    </source>
</evidence>
<comment type="caution">
    <text evidence="1">The sequence shown here is derived from an EMBL/GenBank/DDBJ whole genome shotgun (WGS) entry which is preliminary data.</text>
</comment>
<name>A0ACC2UXS8_9TREE</name>
<sequence>MGSSKDKDAPPPYTEHLTRTSSHIPAPAYAASNTSSTSTPPVINSATLLPNVFKVGSRDVGPFLTVPEMILHLRLLGAFDRLQHLVRTTSETAGDVLEGDTRWSVFCTRAEKNFERWVEELGLSSVAQLDAANAWPSLDVVMIWHSYVLNPRKFYEDTQRDARFCRLGEIGFPLERLTRFIDPMTLEYNPPRGEKQSSATANLPFPTDPETSTFELACPQCATTNHVPWLKSPGMHTGYCQKDFRHLCFGKGCGLIIKHETLRVHKVCQDLVAIVNGQRKFLPGLGLMPTTGELTGENAETVSWAIVQVFKMAYDQATLKTLPTGKGIKPTSMVVDKQNQPSFTATNLAKHVMEWKFEKFEKYLDENLKAGIIAQLSIGVPFRRIAMRLRISRMYAAYDHSGLASLALGPAAMRQANFIGKMKGMGWLQPGRFEGGRGAGGPFLLQKAAARYHAFLDLMTTMPSGFLCPSRQAFGMSDKTLDIDLAWHTHQLKTEQYRLDTIRVTAPITRFVDHDDKVSETKLGDAYDLTSRAWLARFKVPYSQCGCHQSDISAIDGGLAAAIPDKLKFWNKGKTETKTEKRRRAIEKVIEGMEQGEKDASHPSVHNLVSVEIRANQASRNMRTHKINKLDRQAVALYQTSANTDKDWRLKRALTKDPSHLDPFVQDLPTLTYTRNKAAMFGAHEPAAIVGSAGTSSKALPYWGVGVGGALVIGGAMAWGLAVEDPHCMTEQDCRRGACAAGIGAGGGGYCGTGGTGASAAAGWVLVAGVEEEAAEGEGEVAGAEEGGVESPRIIRLEH</sequence>
<reference evidence="1" key="1">
    <citation type="submission" date="2023-04" db="EMBL/GenBank/DDBJ databases">
        <title>Draft Genome sequencing of Naganishia species isolated from polar environments using Oxford Nanopore Technology.</title>
        <authorList>
            <person name="Leo P."/>
            <person name="Venkateswaran K."/>
        </authorList>
    </citation>
    <scope>NUCLEOTIDE SEQUENCE</scope>
    <source>
        <strain evidence="1">MNA-CCFEE 5423</strain>
    </source>
</reference>
<dbReference type="Proteomes" id="UP001227268">
    <property type="component" value="Unassembled WGS sequence"/>
</dbReference>